<feature type="compositionally biased region" description="Basic residues" evidence="1">
    <location>
        <begin position="60"/>
        <end position="69"/>
    </location>
</feature>
<evidence type="ECO:0000313" key="3">
    <source>
        <dbReference type="Proteomes" id="UP000799640"/>
    </source>
</evidence>
<evidence type="ECO:0000313" key="2">
    <source>
        <dbReference type="EMBL" id="KAF2402174.1"/>
    </source>
</evidence>
<accession>A0A6G1I1V7</accession>
<gene>
    <name evidence="2" type="ORF">EJ06DRAFT_547578</name>
</gene>
<proteinExistence type="predicted"/>
<keyword evidence="3" id="KW-1185">Reference proteome</keyword>
<feature type="region of interest" description="Disordered" evidence="1">
    <location>
        <begin position="1"/>
        <end position="208"/>
    </location>
</feature>
<sequence length="354" mass="37698">MTMTPQSTPQPKEAPKRKPRKLASATTTTAPPPPPPPQEATKPTTEPKEPKASPDPRPSTSRRRSRPKKLPSDRTPPTDLPPSNDPTTLELVALKARVQGLEARVRELASRPAPPPDKPADKPSKGARRRLRRQRTEEGEGEKEGSDKENAKDGDEGETGELARVETELAVAKGELEGLSARADAGRAEDVEEDEVEEIPRGRGAGKERAVVVSGRYRIPIPEGVDDTDLQAVQRGIRSAQRVARGYLESRRESAGVTARSDIKRTGSSWSEWFGGYSVSLARVVSDFNVQPEGGVPVPPPGLSRSNTAPSGRRSGKAAGGKDGGRTRGKPAGERPAAARSTQELGGGVAGLLS</sequence>
<dbReference type="EMBL" id="ML996691">
    <property type="protein sequence ID" value="KAF2402174.1"/>
    <property type="molecule type" value="Genomic_DNA"/>
</dbReference>
<organism evidence="2 3">
    <name type="scientific">Trichodelitschia bisporula</name>
    <dbReference type="NCBI Taxonomy" id="703511"/>
    <lineage>
        <taxon>Eukaryota</taxon>
        <taxon>Fungi</taxon>
        <taxon>Dikarya</taxon>
        <taxon>Ascomycota</taxon>
        <taxon>Pezizomycotina</taxon>
        <taxon>Dothideomycetes</taxon>
        <taxon>Dothideomycetes incertae sedis</taxon>
        <taxon>Phaeotrichales</taxon>
        <taxon>Phaeotrichaceae</taxon>
        <taxon>Trichodelitschia</taxon>
    </lineage>
</organism>
<feature type="compositionally biased region" description="Basic and acidic residues" evidence="1">
    <location>
        <begin position="45"/>
        <end position="54"/>
    </location>
</feature>
<feature type="compositionally biased region" description="Basic and acidic residues" evidence="1">
    <location>
        <begin position="134"/>
        <end position="154"/>
    </location>
</feature>
<feature type="region of interest" description="Disordered" evidence="1">
    <location>
        <begin position="290"/>
        <end position="354"/>
    </location>
</feature>
<dbReference type="OrthoDB" id="3946385at2759"/>
<feature type="compositionally biased region" description="Gly residues" evidence="1">
    <location>
        <begin position="345"/>
        <end position="354"/>
    </location>
</feature>
<evidence type="ECO:0000256" key="1">
    <source>
        <dbReference type="SAM" id="MobiDB-lite"/>
    </source>
</evidence>
<reference evidence="2" key="1">
    <citation type="journal article" date="2020" name="Stud. Mycol.">
        <title>101 Dothideomycetes genomes: a test case for predicting lifestyles and emergence of pathogens.</title>
        <authorList>
            <person name="Haridas S."/>
            <person name="Albert R."/>
            <person name="Binder M."/>
            <person name="Bloem J."/>
            <person name="Labutti K."/>
            <person name="Salamov A."/>
            <person name="Andreopoulos B."/>
            <person name="Baker S."/>
            <person name="Barry K."/>
            <person name="Bills G."/>
            <person name="Bluhm B."/>
            <person name="Cannon C."/>
            <person name="Castanera R."/>
            <person name="Culley D."/>
            <person name="Daum C."/>
            <person name="Ezra D."/>
            <person name="Gonzalez J."/>
            <person name="Henrissat B."/>
            <person name="Kuo A."/>
            <person name="Liang C."/>
            <person name="Lipzen A."/>
            <person name="Lutzoni F."/>
            <person name="Magnuson J."/>
            <person name="Mondo S."/>
            <person name="Nolan M."/>
            <person name="Ohm R."/>
            <person name="Pangilinan J."/>
            <person name="Park H.-J."/>
            <person name="Ramirez L."/>
            <person name="Alfaro M."/>
            <person name="Sun H."/>
            <person name="Tritt A."/>
            <person name="Yoshinaga Y."/>
            <person name="Zwiers L.-H."/>
            <person name="Turgeon B."/>
            <person name="Goodwin S."/>
            <person name="Spatafora J."/>
            <person name="Crous P."/>
            <person name="Grigoriev I."/>
        </authorList>
    </citation>
    <scope>NUCLEOTIDE SEQUENCE</scope>
    <source>
        <strain evidence="2">CBS 262.69</strain>
    </source>
</reference>
<dbReference type="PRINTS" id="PR01217">
    <property type="entry name" value="PRICHEXTENSN"/>
</dbReference>
<name>A0A6G1I1V7_9PEZI</name>
<feature type="compositionally biased region" description="Basic and acidic residues" evidence="1">
    <location>
        <begin position="198"/>
        <end position="208"/>
    </location>
</feature>
<dbReference type="Proteomes" id="UP000799640">
    <property type="component" value="Unassembled WGS sequence"/>
</dbReference>
<dbReference type="AlphaFoldDB" id="A0A6G1I1V7"/>
<feature type="compositionally biased region" description="Polar residues" evidence="1">
    <location>
        <begin position="1"/>
        <end position="10"/>
    </location>
</feature>
<protein>
    <submittedName>
        <fullName evidence="2">Uncharacterized protein</fullName>
    </submittedName>
</protein>